<dbReference type="InterPro" id="IPR011990">
    <property type="entry name" value="TPR-like_helical_dom_sf"/>
</dbReference>
<accession>A0A7G5IG46</accession>
<evidence type="ECO:0008006" key="4">
    <source>
        <dbReference type="Google" id="ProtNLM"/>
    </source>
</evidence>
<feature type="signal peptide" evidence="1">
    <location>
        <begin position="1"/>
        <end position="18"/>
    </location>
</feature>
<keyword evidence="3" id="KW-1185">Reference proteome</keyword>
<dbReference type="EMBL" id="CP059851">
    <property type="protein sequence ID" value="QMW22338.1"/>
    <property type="molecule type" value="Genomic_DNA"/>
</dbReference>
<keyword evidence="1" id="KW-0732">Signal</keyword>
<dbReference type="RefSeq" id="WP_182295183.1">
    <property type="nucleotide sequence ID" value="NZ_CP059851.1"/>
</dbReference>
<evidence type="ECO:0000313" key="2">
    <source>
        <dbReference type="EMBL" id="QMW22338.1"/>
    </source>
</evidence>
<organism evidence="2 3">
    <name type="scientific">Sandaracinobacteroides saxicola</name>
    <dbReference type="NCBI Taxonomy" id="2759707"/>
    <lineage>
        <taxon>Bacteria</taxon>
        <taxon>Pseudomonadati</taxon>
        <taxon>Pseudomonadota</taxon>
        <taxon>Alphaproteobacteria</taxon>
        <taxon>Sphingomonadales</taxon>
        <taxon>Sphingosinicellaceae</taxon>
        <taxon>Sandaracinobacteroides</taxon>
    </lineage>
</organism>
<dbReference type="KEGG" id="sand:H3309_13410"/>
<sequence>MKALAVAAALLLATPALAGPAADAFRAGNWPAVITAGRAEATPDALVLAGRAQTVVAVYQTADKARVRTLLAAAEADFAAAEKRDPANLDAILQRGIAVGYAAKLDRSPGGAKTARRAFEHVLSKRPNDAVALAAMGGWHGESVATLGSFIAGTVLGAKRADSVRFFDRAIAADPTSPVHPTFYASTLLALDADNAAKARTLLERADKATAKDGFEALLQRQAREILAPLAKGDIKTARATAQRIGPLGTVR</sequence>
<evidence type="ECO:0000256" key="1">
    <source>
        <dbReference type="SAM" id="SignalP"/>
    </source>
</evidence>
<protein>
    <recommendedName>
        <fullName evidence="4">Tetratricopeptide repeat protein</fullName>
    </recommendedName>
</protein>
<gene>
    <name evidence="2" type="ORF">H3309_13410</name>
</gene>
<evidence type="ECO:0000313" key="3">
    <source>
        <dbReference type="Proteomes" id="UP000515292"/>
    </source>
</evidence>
<dbReference type="Proteomes" id="UP000515292">
    <property type="component" value="Chromosome"/>
</dbReference>
<feature type="chain" id="PRO_5029001869" description="Tetratricopeptide repeat protein" evidence="1">
    <location>
        <begin position="19"/>
        <end position="252"/>
    </location>
</feature>
<reference evidence="2 3" key="1">
    <citation type="submission" date="2020-07" db="EMBL/GenBank/DDBJ databases">
        <title>Complete genome sequence for Sandaracinobacter sp. M6.</title>
        <authorList>
            <person name="Tang Y."/>
            <person name="Liu Q."/>
            <person name="Guo Z."/>
            <person name="Lei P."/>
            <person name="Huang B."/>
        </authorList>
    </citation>
    <scope>NUCLEOTIDE SEQUENCE [LARGE SCALE GENOMIC DNA]</scope>
    <source>
        <strain evidence="2 3">M6</strain>
    </source>
</reference>
<dbReference type="Gene3D" id="1.25.40.10">
    <property type="entry name" value="Tetratricopeptide repeat domain"/>
    <property type="match status" value="1"/>
</dbReference>
<dbReference type="SUPFAM" id="SSF48452">
    <property type="entry name" value="TPR-like"/>
    <property type="match status" value="1"/>
</dbReference>
<proteinExistence type="predicted"/>
<name>A0A7G5IG46_9SPHN</name>
<dbReference type="AlphaFoldDB" id="A0A7G5IG46"/>